<reference evidence="2 3" key="1">
    <citation type="submission" date="2016-10" db="EMBL/GenBank/DDBJ databases">
        <title>Genome sequence of Streptomyces sp. MUSC 1.</title>
        <authorList>
            <person name="Lee L.-H."/>
            <person name="Ser H.-L."/>
            <person name="Law J.W.-F."/>
        </authorList>
    </citation>
    <scope>NUCLEOTIDE SEQUENCE [LARGE SCALE GENOMIC DNA]</scope>
    <source>
        <strain evidence="2 3">MUSC 1</strain>
    </source>
</reference>
<name>A0A1S2PTB6_9ACTN</name>
<dbReference type="EMBL" id="MLYO01000059">
    <property type="protein sequence ID" value="OIJ97058.1"/>
    <property type="molecule type" value="Genomic_DNA"/>
</dbReference>
<dbReference type="Proteomes" id="UP000179642">
    <property type="component" value="Unassembled WGS sequence"/>
</dbReference>
<evidence type="ECO:0000256" key="1">
    <source>
        <dbReference type="SAM" id="MobiDB-lite"/>
    </source>
</evidence>
<proteinExistence type="predicted"/>
<keyword evidence="3" id="KW-1185">Reference proteome</keyword>
<comment type="caution">
    <text evidence="2">The sequence shown here is derived from an EMBL/GenBank/DDBJ whole genome shotgun (WGS) entry which is preliminary data.</text>
</comment>
<evidence type="ECO:0000313" key="2">
    <source>
        <dbReference type="EMBL" id="OIJ97058.1"/>
    </source>
</evidence>
<organism evidence="2 3">
    <name type="scientific">Streptomyces monashensis</name>
    <dbReference type="NCBI Taxonomy" id="1678012"/>
    <lineage>
        <taxon>Bacteria</taxon>
        <taxon>Bacillati</taxon>
        <taxon>Actinomycetota</taxon>
        <taxon>Actinomycetes</taxon>
        <taxon>Kitasatosporales</taxon>
        <taxon>Streptomycetaceae</taxon>
        <taxon>Streptomyces</taxon>
    </lineage>
</organism>
<gene>
    <name evidence="2" type="ORF">BIV23_31700</name>
</gene>
<accession>A0A1S2PTB6</accession>
<protein>
    <submittedName>
        <fullName evidence="2">Uncharacterized protein</fullName>
    </submittedName>
</protein>
<sequence length="107" mass="11186">MTYAPGDLRGMREAEIIDGQDLHYAGLLAAVSLGAVGELRGHVLPGQHVQPLVESGLVLLHAQCVVRLLVLYEEAGMAAPGVQGIGRHGHPGQVERGQQAGEAGDFT</sequence>
<evidence type="ECO:0000313" key="3">
    <source>
        <dbReference type="Proteomes" id="UP000179642"/>
    </source>
</evidence>
<feature type="region of interest" description="Disordered" evidence="1">
    <location>
        <begin position="82"/>
        <end position="107"/>
    </location>
</feature>
<dbReference type="AlphaFoldDB" id="A0A1S2PTB6"/>